<proteinExistence type="predicted"/>
<dbReference type="GO" id="GO:0046872">
    <property type="term" value="F:metal ion binding"/>
    <property type="evidence" value="ECO:0007669"/>
    <property type="project" value="UniProtKB-KW"/>
</dbReference>
<dbReference type="EMBL" id="JABFTP020000001">
    <property type="protein sequence ID" value="KAL3266744.1"/>
    <property type="molecule type" value="Genomic_DNA"/>
</dbReference>
<evidence type="ECO:0000256" key="10">
    <source>
        <dbReference type="ARBA" id="ARBA00022989"/>
    </source>
</evidence>
<evidence type="ECO:0000313" key="17">
    <source>
        <dbReference type="EMBL" id="KAL3266744.1"/>
    </source>
</evidence>
<evidence type="ECO:0000256" key="9">
    <source>
        <dbReference type="ARBA" id="ARBA00022882"/>
    </source>
</evidence>
<keyword evidence="7" id="KW-0732">Signal</keyword>
<dbReference type="FunFam" id="3.30.450.20:FF:000012">
    <property type="entry name" value="Calcium channel, voltage-dependent, alpha2/delta subunit 3"/>
    <property type="match status" value="1"/>
</dbReference>
<evidence type="ECO:0000256" key="13">
    <source>
        <dbReference type="ARBA" id="ARBA00023157"/>
    </source>
</evidence>
<evidence type="ECO:0000256" key="11">
    <source>
        <dbReference type="ARBA" id="ARBA00023065"/>
    </source>
</evidence>
<keyword evidence="8" id="KW-0106">Calcium</keyword>
<dbReference type="InterPro" id="IPR036465">
    <property type="entry name" value="vWFA_dom_sf"/>
</dbReference>
<keyword evidence="4" id="KW-0107">Calcium channel</keyword>
<dbReference type="GO" id="GO:0005262">
    <property type="term" value="F:calcium channel activity"/>
    <property type="evidence" value="ECO:0007669"/>
    <property type="project" value="UniProtKB-KW"/>
</dbReference>
<feature type="domain" description="VWFA" evidence="16">
    <location>
        <begin position="263"/>
        <end position="442"/>
    </location>
</feature>
<keyword evidence="3" id="KW-0109">Calcium transport</keyword>
<dbReference type="Pfam" id="PF08473">
    <property type="entry name" value="VGCC_alpha2"/>
    <property type="match status" value="1"/>
</dbReference>
<dbReference type="AlphaFoldDB" id="A0ABD2MK86"/>
<keyword evidence="9" id="KW-0851">Voltage-gated channel</keyword>
<dbReference type="Gene3D" id="3.30.450.20">
    <property type="entry name" value="PAS domain"/>
    <property type="match status" value="1"/>
</dbReference>
<evidence type="ECO:0000259" key="16">
    <source>
        <dbReference type="PROSITE" id="PS50234"/>
    </source>
</evidence>
<evidence type="ECO:0000256" key="8">
    <source>
        <dbReference type="ARBA" id="ARBA00022837"/>
    </source>
</evidence>
<comment type="subcellular location">
    <subcellularLocation>
        <location evidence="1">Membrane</location>
        <topology evidence="1">Single-pass type I membrane protein</topology>
    </subcellularLocation>
</comment>
<accession>A0ABD2MK86</accession>
<evidence type="ECO:0000256" key="1">
    <source>
        <dbReference type="ARBA" id="ARBA00004479"/>
    </source>
</evidence>
<gene>
    <name evidence="17" type="ORF">HHI36_010905</name>
</gene>
<reference evidence="17 18" key="1">
    <citation type="journal article" date="2021" name="BMC Biol.">
        <title>Horizontally acquired antibacterial genes associated with adaptive radiation of ladybird beetles.</title>
        <authorList>
            <person name="Li H.S."/>
            <person name="Tang X.F."/>
            <person name="Huang Y.H."/>
            <person name="Xu Z.Y."/>
            <person name="Chen M.L."/>
            <person name="Du X.Y."/>
            <person name="Qiu B.Y."/>
            <person name="Chen P.T."/>
            <person name="Zhang W."/>
            <person name="Slipinski A."/>
            <person name="Escalona H.E."/>
            <person name="Waterhouse R.M."/>
            <person name="Zwick A."/>
            <person name="Pang H."/>
        </authorList>
    </citation>
    <scope>NUCLEOTIDE SEQUENCE [LARGE SCALE GENOMIC DNA]</scope>
    <source>
        <strain evidence="17">SYSU2018</strain>
    </source>
</reference>
<dbReference type="InterPro" id="IPR013680">
    <property type="entry name" value="VDCC_a2/dsu"/>
</dbReference>
<evidence type="ECO:0000256" key="12">
    <source>
        <dbReference type="ARBA" id="ARBA00023136"/>
    </source>
</evidence>
<dbReference type="GO" id="GO:0034702">
    <property type="term" value="C:monoatomic ion channel complex"/>
    <property type="evidence" value="ECO:0007669"/>
    <property type="project" value="UniProtKB-KW"/>
</dbReference>
<dbReference type="InterPro" id="IPR051173">
    <property type="entry name" value="Ca_channel_alpha-2/delta"/>
</dbReference>
<evidence type="ECO:0000256" key="7">
    <source>
        <dbReference type="ARBA" id="ARBA00022729"/>
    </source>
</evidence>
<keyword evidence="15" id="KW-0407">Ion channel</keyword>
<dbReference type="PANTHER" id="PTHR10166">
    <property type="entry name" value="VOLTAGE-DEPENDENT CALCIUM CHANNEL SUBUNIT ALPHA-2/DELTA-RELATED"/>
    <property type="match status" value="1"/>
</dbReference>
<dbReference type="Pfam" id="PF13768">
    <property type="entry name" value="VWA_3"/>
    <property type="match status" value="1"/>
</dbReference>
<dbReference type="Proteomes" id="UP001516400">
    <property type="component" value="Unassembled WGS sequence"/>
</dbReference>
<keyword evidence="13" id="KW-1015">Disulfide bond</keyword>
<evidence type="ECO:0000256" key="6">
    <source>
        <dbReference type="ARBA" id="ARBA00022723"/>
    </source>
</evidence>
<evidence type="ECO:0000256" key="4">
    <source>
        <dbReference type="ARBA" id="ARBA00022673"/>
    </source>
</evidence>
<keyword evidence="5" id="KW-0812">Transmembrane</keyword>
<keyword evidence="11" id="KW-0406">Ion transport</keyword>
<evidence type="ECO:0000313" key="18">
    <source>
        <dbReference type="Proteomes" id="UP001516400"/>
    </source>
</evidence>
<dbReference type="SUPFAM" id="SSF53300">
    <property type="entry name" value="vWA-like"/>
    <property type="match status" value="1"/>
</dbReference>
<protein>
    <recommendedName>
        <fullName evidence="16">VWFA domain-containing protein</fullName>
    </recommendedName>
</protein>
<keyword evidence="2" id="KW-0813">Transport</keyword>
<dbReference type="Pfam" id="PF08399">
    <property type="entry name" value="VWA_N"/>
    <property type="match status" value="1"/>
</dbReference>
<comment type="caution">
    <text evidence="17">The sequence shown here is derived from an EMBL/GenBank/DDBJ whole genome shotgun (WGS) entry which is preliminary data.</text>
</comment>
<dbReference type="InterPro" id="IPR002035">
    <property type="entry name" value="VWF_A"/>
</dbReference>
<evidence type="ECO:0000256" key="2">
    <source>
        <dbReference type="ARBA" id="ARBA00022448"/>
    </source>
</evidence>
<dbReference type="PANTHER" id="PTHR10166:SF63">
    <property type="entry name" value="STRAIGHTJACKET, ISOFORM C"/>
    <property type="match status" value="1"/>
</dbReference>
<keyword evidence="10" id="KW-1133">Transmembrane helix</keyword>
<keyword evidence="6" id="KW-0479">Metal-binding</keyword>
<dbReference type="Gene3D" id="3.40.50.410">
    <property type="entry name" value="von Willebrand factor, type A domain"/>
    <property type="match status" value="1"/>
</dbReference>
<dbReference type="InterPro" id="IPR013608">
    <property type="entry name" value="VWA_N"/>
</dbReference>
<evidence type="ECO:0000256" key="5">
    <source>
        <dbReference type="ARBA" id="ARBA00022692"/>
    </source>
</evidence>
<organism evidence="17 18">
    <name type="scientific">Cryptolaemus montrouzieri</name>
    <dbReference type="NCBI Taxonomy" id="559131"/>
    <lineage>
        <taxon>Eukaryota</taxon>
        <taxon>Metazoa</taxon>
        <taxon>Ecdysozoa</taxon>
        <taxon>Arthropoda</taxon>
        <taxon>Hexapoda</taxon>
        <taxon>Insecta</taxon>
        <taxon>Pterygota</taxon>
        <taxon>Neoptera</taxon>
        <taxon>Endopterygota</taxon>
        <taxon>Coleoptera</taxon>
        <taxon>Polyphaga</taxon>
        <taxon>Cucujiformia</taxon>
        <taxon>Coccinelloidea</taxon>
        <taxon>Coccinellidae</taxon>
        <taxon>Scymninae</taxon>
        <taxon>Scymnini</taxon>
        <taxon>Cryptolaemus</taxon>
    </lineage>
</organism>
<evidence type="ECO:0000256" key="3">
    <source>
        <dbReference type="ARBA" id="ARBA00022568"/>
    </source>
</evidence>
<dbReference type="PROSITE" id="PS50234">
    <property type="entry name" value="VWFA"/>
    <property type="match status" value="1"/>
</dbReference>
<keyword evidence="14" id="KW-0325">Glycoprotein</keyword>
<keyword evidence="18" id="KW-1185">Reference proteome</keyword>
<evidence type="ECO:0000256" key="15">
    <source>
        <dbReference type="ARBA" id="ARBA00023303"/>
    </source>
</evidence>
<sequence>MTRKFKVKESFSRLKNHTYRVNGDLLSEEIANKLRELMNQKAFAALKIAEYAEYLSFHRKTDNLFPNGSYHYFNADNFTDPDSTDPTPELEKELDEYMKKSECRWWCHLKDLPPMENNMLDEKHVIDALFSSKGMPIEANWCDCDVDVPEESEPWKFYKKMPMRYNDHFEYEVNMNFSIIKTVMNVYDRDQNILEGARWTEPLDLIFKENFDEDPTLTWQYFASPFGYMRHYPAIKWSNELYDQTYDMRTRSWYTEAMTSPKDIVILLDKSGSTKGMTRKLGALIVNNVLDTLNDNDFVNIILFNNVTEPLVPCFEDTLVQANEENLRLFREYLPVYTIEFCADIRIGYMKAFKILERFRESHSSSKCNQAIMIITEQLDYDYKPEILAKLNANRNVRIFTYLLGTSQRDRAVMEDIACNNMGYYVNVSRPQEIREGMLQYLTVMSRPINYAIDDKQNPICSYLYVDLADRRICNWLWKKREGVRQRQVFLDHAKREYQRTNKILTSANMHLLQDGHEYDVYETTRKNHFMTTVSIPVYDRRVGQVSLIGVAGVDVPIKLMKLLIPHDKLGVNGYAFVVTNNGYILMHPDHRPTFGEDKILKPTFNRVDLLELEILDDDNEPRLFDKSVIELREKVVYKGHGKSFLKIKFALDDLKRIMITGRHYYYTDIGPFGFAIVLPDRYGQIKINDSKVTSKSGKSLLESRNWKVHPLWKYCENCGNRSPETKIRECLRRGSRCKHEPPFLSLLKDAEITKWFDEPIINERTFIDRYFVSKIFIATRSGLTRWRTFMKNEDEDETNDFELLYPNSIDEDWYRRAVEENYDNENMFIYSVPFEISGYENNTMINGTNAIFVSNGITKTPVATIGLQFNHRTMYYLYNNITTKCKTGRCNITCESDYLSCFILDNNGYVVLSDDREHTGRYIGDLRPDVMHHLVANKVYLPTRMFDYQGICYNEPREENLNKMKETKKKNKKNSASKMQTFLGNFVQITNWAISTIALLAQTVMSGKKKYKSDKKDTIAYEKLEINKTLPTPCDKEMWLFTLGDKFEASPIISNSSSKFVCSWPYVVNKIPGSNLLFLAINGGCNFDTVSAYNKSPQPVEIIYINNVTIRQETALPCYIAIKNNYTRHIYTKCYKKGKNEDHLNNDRKYCGHVWNKDY</sequence>
<keyword evidence="12" id="KW-0472">Membrane</keyword>
<name>A0ABD2MK86_9CUCU</name>
<evidence type="ECO:0000256" key="14">
    <source>
        <dbReference type="ARBA" id="ARBA00023180"/>
    </source>
</evidence>